<reference evidence="1 2" key="1">
    <citation type="submission" date="2019-05" db="EMBL/GenBank/DDBJ databases">
        <title>Psychrobacillus vulpis sp. nov., a new species isolated from feces of a red fox that inhabits in The Tablas de Daimiel Natural Park, Albacete, Spain.</title>
        <authorList>
            <person name="Rodriguez M."/>
            <person name="Reina J.C."/>
            <person name="Bejar V."/>
            <person name="Llamas I."/>
        </authorList>
    </citation>
    <scope>NUCLEOTIDE SEQUENCE [LARGE SCALE GENOMIC DNA]</scope>
    <source>
        <strain evidence="1 2">NHI-2</strain>
    </source>
</reference>
<dbReference type="OrthoDB" id="1711074at2"/>
<dbReference type="EMBL" id="VDGG01000005">
    <property type="protein sequence ID" value="TQR17990.1"/>
    <property type="molecule type" value="Genomic_DNA"/>
</dbReference>
<evidence type="ECO:0000313" key="2">
    <source>
        <dbReference type="Proteomes" id="UP000318937"/>
    </source>
</evidence>
<organism evidence="1 2">
    <name type="scientific">Psychrobacillus soli</name>
    <dbReference type="NCBI Taxonomy" id="1543965"/>
    <lineage>
        <taxon>Bacteria</taxon>
        <taxon>Bacillati</taxon>
        <taxon>Bacillota</taxon>
        <taxon>Bacilli</taxon>
        <taxon>Bacillales</taxon>
        <taxon>Bacillaceae</taxon>
        <taxon>Psychrobacillus</taxon>
    </lineage>
</organism>
<proteinExistence type="predicted"/>
<gene>
    <name evidence="1" type="ORF">FG383_03350</name>
</gene>
<name>A0A544TKM8_9BACI</name>
<accession>A0A544TKM8</accession>
<dbReference type="AlphaFoldDB" id="A0A544TKM8"/>
<keyword evidence="2" id="KW-1185">Reference proteome</keyword>
<comment type="caution">
    <text evidence="1">The sequence shown here is derived from an EMBL/GenBank/DDBJ whole genome shotgun (WGS) entry which is preliminary data.</text>
</comment>
<protein>
    <submittedName>
        <fullName evidence="1">Uncharacterized protein</fullName>
    </submittedName>
</protein>
<sequence length="37" mass="4442">MPKWGYYLREQWRKCFASHLSTEVQNAIGIGIFHFIN</sequence>
<dbReference type="Proteomes" id="UP000318937">
    <property type="component" value="Unassembled WGS sequence"/>
</dbReference>
<evidence type="ECO:0000313" key="1">
    <source>
        <dbReference type="EMBL" id="TQR17990.1"/>
    </source>
</evidence>